<comment type="function">
    <text evidence="1">May have a structural role to stabilize the lipid body during desiccation of the seed by preventing coalescence of the oil. Probably interacts with both lipid and phospholipid moieties of lipid bodies. May also provide recognition signals for specific lipase anchorage in lipolysis during seedling growth.</text>
</comment>
<dbReference type="EMBL" id="JBDFQZ010000008">
    <property type="protein sequence ID" value="KAK9700029.1"/>
    <property type="molecule type" value="Genomic_DNA"/>
</dbReference>
<keyword evidence="5 8" id="KW-1133">Transmembrane helix</keyword>
<evidence type="ECO:0000256" key="1">
    <source>
        <dbReference type="ARBA" id="ARBA00002582"/>
    </source>
</evidence>
<dbReference type="InterPro" id="IPR000136">
    <property type="entry name" value="Oleosin"/>
</dbReference>
<protein>
    <recommendedName>
        <fullName evidence="7">Oleosin</fullName>
    </recommendedName>
</protein>
<dbReference type="GO" id="GO:0019915">
    <property type="term" value="P:lipid storage"/>
    <property type="evidence" value="ECO:0007669"/>
    <property type="project" value="TreeGrafter"/>
</dbReference>
<evidence type="ECO:0000256" key="5">
    <source>
        <dbReference type="ARBA" id="ARBA00022989"/>
    </source>
</evidence>
<evidence type="ECO:0000256" key="2">
    <source>
        <dbReference type="ARBA" id="ARBA00010858"/>
    </source>
</evidence>
<dbReference type="PANTHER" id="PTHR33203">
    <property type="entry name" value="OLEOSIN"/>
    <property type="match status" value="1"/>
</dbReference>
<reference evidence="9" key="1">
    <citation type="submission" date="2024-03" db="EMBL/GenBank/DDBJ databases">
        <title>WGS assembly of Saponaria officinalis var. Norfolk2.</title>
        <authorList>
            <person name="Jenkins J."/>
            <person name="Shu S."/>
            <person name="Grimwood J."/>
            <person name="Barry K."/>
            <person name="Goodstein D."/>
            <person name="Schmutz J."/>
            <person name="Leebens-Mack J."/>
            <person name="Osbourn A."/>
        </authorList>
    </citation>
    <scope>NUCLEOTIDE SEQUENCE [LARGE SCALE GENOMIC DNA]</scope>
    <source>
        <strain evidence="9">JIC</strain>
    </source>
</reference>
<dbReference type="GO" id="GO:0012511">
    <property type="term" value="C:monolayer-surrounded lipid storage body"/>
    <property type="evidence" value="ECO:0007669"/>
    <property type="project" value="InterPro"/>
</dbReference>
<name>A0AAW1JAA4_SAPOF</name>
<proteinExistence type="inferred from homology"/>
<comment type="subcellular location">
    <subcellularLocation>
        <location evidence="7">Lipid droplet</location>
    </subcellularLocation>
    <subcellularLocation>
        <location evidence="7">Membrane</location>
        <topology evidence="7">Multi-pass membrane protein</topology>
    </subcellularLocation>
</comment>
<evidence type="ECO:0000256" key="6">
    <source>
        <dbReference type="ARBA" id="ARBA00023136"/>
    </source>
</evidence>
<dbReference type="PANTHER" id="PTHR33203:SF44">
    <property type="entry name" value="OLEOSIN 20.3 KDA"/>
    <property type="match status" value="1"/>
</dbReference>
<keyword evidence="3 7" id="KW-0551">Lipid droplet</keyword>
<dbReference type="GO" id="GO:0010344">
    <property type="term" value="P:seed oilbody biogenesis"/>
    <property type="evidence" value="ECO:0007669"/>
    <property type="project" value="TreeGrafter"/>
</dbReference>
<sequence>MDRDTRDPRQVQLQPQPQQHHLTHGYTVGPSTGPTAAQLMALVTLVPLSGILFVLAGLALTGSVIGLALATPVFILFSPVIVPATFLIALAVTGFLSSGAFGLTGLSALSRVAGYLRLVGERMPEELDYAKRRMADAVAFTGQKTKDVGQTIESKARESGTTARA</sequence>
<dbReference type="Pfam" id="PF01277">
    <property type="entry name" value="Oleosin"/>
    <property type="match status" value="1"/>
</dbReference>
<evidence type="ECO:0000256" key="7">
    <source>
        <dbReference type="RuleBase" id="RU000540"/>
    </source>
</evidence>
<keyword evidence="6 8" id="KW-0472">Membrane</keyword>
<evidence type="ECO:0000256" key="4">
    <source>
        <dbReference type="ARBA" id="ARBA00022692"/>
    </source>
</evidence>
<evidence type="ECO:0000256" key="3">
    <source>
        <dbReference type="ARBA" id="ARBA00022677"/>
    </source>
</evidence>
<dbReference type="Proteomes" id="UP001443914">
    <property type="component" value="Unassembled WGS sequence"/>
</dbReference>
<evidence type="ECO:0000313" key="9">
    <source>
        <dbReference type="EMBL" id="KAK9700029.1"/>
    </source>
</evidence>
<keyword evidence="4 8" id="KW-0812">Transmembrane</keyword>
<keyword evidence="10" id="KW-1185">Reference proteome</keyword>
<dbReference type="GO" id="GO:0016020">
    <property type="term" value="C:membrane"/>
    <property type="evidence" value="ECO:0007669"/>
    <property type="project" value="UniProtKB-SubCell"/>
</dbReference>
<dbReference type="GO" id="GO:0050826">
    <property type="term" value="P:response to freezing"/>
    <property type="evidence" value="ECO:0007669"/>
    <property type="project" value="TreeGrafter"/>
</dbReference>
<dbReference type="PROSITE" id="PS00811">
    <property type="entry name" value="OLEOSINS"/>
    <property type="match status" value="1"/>
</dbReference>
<evidence type="ECO:0000313" key="10">
    <source>
        <dbReference type="Proteomes" id="UP001443914"/>
    </source>
</evidence>
<organism evidence="9 10">
    <name type="scientific">Saponaria officinalis</name>
    <name type="common">Common soapwort</name>
    <name type="synonym">Lychnis saponaria</name>
    <dbReference type="NCBI Taxonomy" id="3572"/>
    <lineage>
        <taxon>Eukaryota</taxon>
        <taxon>Viridiplantae</taxon>
        <taxon>Streptophyta</taxon>
        <taxon>Embryophyta</taxon>
        <taxon>Tracheophyta</taxon>
        <taxon>Spermatophyta</taxon>
        <taxon>Magnoliopsida</taxon>
        <taxon>eudicotyledons</taxon>
        <taxon>Gunneridae</taxon>
        <taxon>Pentapetalae</taxon>
        <taxon>Caryophyllales</taxon>
        <taxon>Caryophyllaceae</taxon>
        <taxon>Caryophylleae</taxon>
        <taxon>Saponaria</taxon>
    </lineage>
</organism>
<evidence type="ECO:0000256" key="8">
    <source>
        <dbReference type="SAM" id="Phobius"/>
    </source>
</evidence>
<dbReference type="AlphaFoldDB" id="A0AAW1JAA4"/>
<gene>
    <name evidence="9" type="ORF">RND81_08G212300</name>
</gene>
<comment type="caution">
    <text evidence="9">The sequence shown here is derived from an EMBL/GenBank/DDBJ whole genome shotgun (WGS) entry which is preliminary data.</text>
</comment>
<accession>A0AAW1JAA4</accession>
<feature type="transmembrane region" description="Helical" evidence="8">
    <location>
        <begin position="39"/>
        <end position="60"/>
    </location>
</feature>
<comment type="similarity">
    <text evidence="2 7">Belongs to the oleosin family.</text>
</comment>